<gene>
    <name evidence="3" type="ORF">CR159_12485</name>
</gene>
<evidence type="ECO:0000256" key="1">
    <source>
        <dbReference type="SAM" id="MobiDB-lite"/>
    </source>
</evidence>
<evidence type="ECO:0008006" key="5">
    <source>
        <dbReference type="Google" id="ProtNLM"/>
    </source>
</evidence>
<feature type="compositionally biased region" description="Basic and acidic residues" evidence="1">
    <location>
        <begin position="49"/>
        <end position="69"/>
    </location>
</feature>
<name>A0A2N4U326_9BURK</name>
<proteinExistence type="predicted"/>
<sequence>MSIQTFNRCSIALLLIALVSGCSSIGLGATELANECKWNRSSCMHEGSYEPGERDYAEQEAKDLNEAASKRLRRSTR</sequence>
<evidence type="ECO:0000313" key="4">
    <source>
        <dbReference type="Proteomes" id="UP000234190"/>
    </source>
</evidence>
<keyword evidence="4" id="KW-1185">Reference proteome</keyword>
<dbReference type="Proteomes" id="UP000234190">
    <property type="component" value="Unassembled WGS sequence"/>
</dbReference>
<evidence type="ECO:0000313" key="3">
    <source>
        <dbReference type="EMBL" id="PLC49419.1"/>
    </source>
</evidence>
<reference evidence="3 4" key="1">
    <citation type="submission" date="2017-10" db="EMBL/GenBank/DDBJ databases">
        <title>Two draft genome sequences of Pusillimonas sp. strains isolated from a nitrate- and radionuclide-contaminated groundwater in Russia.</title>
        <authorList>
            <person name="Grouzdev D.S."/>
            <person name="Tourova T.P."/>
            <person name="Goeva M.A."/>
            <person name="Babich T.L."/>
            <person name="Sokolova D.S."/>
            <person name="Abdullin R."/>
            <person name="Poltaraus A.B."/>
            <person name="Toshchakov S.V."/>
            <person name="Nazina T.N."/>
        </authorList>
    </citation>
    <scope>NUCLEOTIDE SEQUENCE [LARGE SCALE GENOMIC DNA]</scope>
    <source>
        <strain evidence="3 4">JR1/69-3-13</strain>
    </source>
</reference>
<dbReference type="EMBL" id="PDNW01000010">
    <property type="protein sequence ID" value="PLC49419.1"/>
    <property type="molecule type" value="Genomic_DNA"/>
</dbReference>
<accession>A0A2N4U326</accession>
<keyword evidence="2" id="KW-0732">Signal</keyword>
<feature type="chain" id="PRO_5014691291" description="Lipoprotein" evidence="2">
    <location>
        <begin position="29"/>
        <end position="77"/>
    </location>
</feature>
<organism evidence="3 4">
    <name type="scientific">Pollutimonas subterranea</name>
    <dbReference type="NCBI Taxonomy" id="2045210"/>
    <lineage>
        <taxon>Bacteria</taxon>
        <taxon>Pseudomonadati</taxon>
        <taxon>Pseudomonadota</taxon>
        <taxon>Betaproteobacteria</taxon>
        <taxon>Burkholderiales</taxon>
        <taxon>Alcaligenaceae</taxon>
        <taxon>Pollutimonas</taxon>
    </lineage>
</organism>
<evidence type="ECO:0000256" key="2">
    <source>
        <dbReference type="SAM" id="SignalP"/>
    </source>
</evidence>
<comment type="caution">
    <text evidence="3">The sequence shown here is derived from an EMBL/GenBank/DDBJ whole genome shotgun (WGS) entry which is preliminary data.</text>
</comment>
<protein>
    <recommendedName>
        <fullName evidence="5">Lipoprotein</fullName>
    </recommendedName>
</protein>
<feature type="signal peptide" evidence="2">
    <location>
        <begin position="1"/>
        <end position="28"/>
    </location>
</feature>
<feature type="region of interest" description="Disordered" evidence="1">
    <location>
        <begin position="49"/>
        <end position="77"/>
    </location>
</feature>
<dbReference type="AlphaFoldDB" id="A0A2N4U326"/>